<evidence type="ECO:0000259" key="6">
    <source>
        <dbReference type="Pfam" id="PF00483"/>
    </source>
</evidence>
<sequence>MEVKKVIIPIAGLASRFLPLSLAVPKEFLPLVDKPSIQYLLDEAKKSGITEVIFVVSPKQKLVLDYFKKHTDVEKSLIARKKDNLLKELLEFESIFDNITISYVTQKLPKGDGHAILQAEKFGRNEAVAVLFNDDIIDFEVPALQQLINVFKTCDAPVVALRKLAREKIHAYGNVTVEKIAHGIYKIKKFIEKPITEQIQSDLVICGKYILTPEVFEYLKKAKPSEKGEIHLSEVLDKMLDSGKIVYGCELKGEWLECGDKLKWLKSFFYLALKDPRFKDELRSYLKTIK</sequence>
<keyword evidence="3" id="KW-0808">Transferase</keyword>
<dbReference type="PANTHER" id="PTHR43197:SF1">
    <property type="entry name" value="UTP--GLUCOSE-1-PHOSPHATE URIDYLYLTRANSFERASE"/>
    <property type="match status" value="1"/>
</dbReference>
<dbReference type="Pfam" id="PF00483">
    <property type="entry name" value="NTP_transferase"/>
    <property type="match status" value="1"/>
</dbReference>
<protein>
    <recommendedName>
        <fullName evidence="2">UTP--glucose-1-phosphate uridylyltransferase</fullName>
        <ecNumber evidence="2">2.7.7.9</ecNumber>
    </recommendedName>
</protein>
<evidence type="ECO:0000256" key="1">
    <source>
        <dbReference type="ARBA" id="ARBA00006890"/>
    </source>
</evidence>
<evidence type="ECO:0000313" key="7">
    <source>
        <dbReference type="EMBL" id="OGZ89680.1"/>
    </source>
</evidence>
<dbReference type="EC" id="2.7.7.9" evidence="2"/>
<dbReference type="Gene3D" id="3.90.550.10">
    <property type="entry name" value="Spore Coat Polysaccharide Biosynthesis Protein SpsA, Chain A"/>
    <property type="match status" value="1"/>
</dbReference>
<gene>
    <name evidence="7" type="ORF">A2561_00580</name>
</gene>
<accession>A0A1G2JTS5</accession>
<dbReference type="SUPFAM" id="SSF53448">
    <property type="entry name" value="Nucleotide-diphospho-sugar transferases"/>
    <property type="match status" value="1"/>
</dbReference>
<evidence type="ECO:0000256" key="4">
    <source>
        <dbReference type="ARBA" id="ARBA00022695"/>
    </source>
</evidence>
<dbReference type="InterPro" id="IPR005771">
    <property type="entry name" value="GalU_uridylyltTrfase_bac/arc"/>
</dbReference>
<evidence type="ECO:0000256" key="2">
    <source>
        <dbReference type="ARBA" id="ARBA00012415"/>
    </source>
</evidence>
<evidence type="ECO:0000256" key="5">
    <source>
        <dbReference type="ARBA" id="ARBA00048128"/>
    </source>
</evidence>
<dbReference type="GO" id="GO:0006011">
    <property type="term" value="P:UDP-alpha-D-glucose metabolic process"/>
    <property type="evidence" value="ECO:0007669"/>
    <property type="project" value="InterPro"/>
</dbReference>
<feature type="domain" description="Nucleotidyl transferase" evidence="6">
    <location>
        <begin position="7"/>
        <end position="260"/>
    </location>
</feature>
<dbReference type="InterPro" id="IPR029044">
    <property type="entry name" value="Nucleotide-diphossugar_trans"/>
</dbReference>
<comment type="catalytic activity">
    <reaction evidence="5">
        <text>alpha-D-glucose 1-phosphate + UTP + H(+) = UDP-alpha-D-glucose + diphosphate</text>
        <dbReference type="Rhea" id="RHEA:19889"/>
        <dbReference type="ChEBI" id="CHEBI:15378"/>
        <dbReference type="ChEBI" id="CHEBI:33019"/>
        <dbReference type="ChEBI" id="CHEBI:46398"/>
        <dbReference type="ChEBI" id="CHEBI:58601"/>
        <dbReference type="ChEBI" id="CHEBI:58885"/>
        <dbReference type="EC" id="2.7.7.9"/>
    </reaction>
</comment>
<comment type="caution">
    <text evidence="7">The sequence shown here is derived from an EMBL/GenBank/DDBJ whole genome shotgun (WGS) entry which is preliminary data.</text>
</comment>
<organism evidence="7 8">
    <name type="scientific">Candidatus Staskawiczbacteria bacterium RIFOXYD1_FULL_32_13</name>
    <dbReference type="NCBI Taxonomy" id="1802234"/>
    <lineage>
        <taxon>Bacteria</taxon>
        <taxon>Candidatus Staskawicziibacteriota</taxon>
    </lineage>
</organism>
<dbReference type="Proteomes" id="UP000178935">
    <property type="component" value="Unassembled WGS sequence"/>
</dbReference>
<proteinExistence type="inferred from homology"/>
<evidence type="ECO:0000256" key="3">
    <source>
        <dbReference type="ARBA" id="ARBA00022679"/>
    </source>
</evidence>
<dbReference type="InterPro" id="IPR005835">
    <property type="entry name" value="NTP_transferase_dom"/>
</dbReference>
<comment type="similarity">
    <text evidence="1">Belongs to the UDPGP type 2 family.</text>
</comment>
<evidence type="ECO:0000313" key="8">
    <source>
        <dbReference type="Proteomes" id="UP000178935"/>
    </source>
</evidence>
<name>A0A1G2JTS5_9BACT</name>
<dbReference type="GO" id="GO:0003983">
    <property type="term" value="F:UTP:glucose-1-phosphate uridylyltransferase activity"/>
    <property type="evidence" value="ECO:0007669"/>
    <property type="project" value="UniProtKB-EC"/>
</dbReference>
<dbReference type="PANTHER" id="PTHR43197">
    <property type="entry name" value="UTP--GLUCOSE-1-PHOSPHATE URIDYLYLTRANSFERASE"/>
    <property type="match status" value="1"/>
</dbReference>
<keyword evidence="4" id="KW-0548">Nucleotidyltransferase</keyword>
<dbReference type="AlphaFoldDB" id="A0A1G2JTS5"/>
<dbReference type="EMBL" id="MHPU01000004">
    <property type="protein sequence ID" value="OGZ89680.1"/>
    <property type="molecule type" value="Genomic_DNA"/>
</dbReference>
<reference evidence="7 8" key="1">
    <citation type="journal article" date="2016" name="Nat. Commun.">
        <title>Thousands of microbial genomes shed light on interconnected biogeochemical processes in an aquifer system.</title>
        <authorList>
            <person name="Anantharaman K."/>
            <person name="Brown C.T."/>
            <person name="Hug L.A."/>
            <person name="Sharon I."/>
            <person name="Castelle C.J."/>
            <person name="Probst A.J."/>
            <person name="Thomas B.C."/>
            <person name="Singh A."/>
            <person name="Wilkins M.J."/>
            <person name="Karaoz U."/>
            <person name="Brodie E.L."/>
            <person name="Williams K.H."/>
            <person name="Hubbard S.S."/>
            <person name="Banfield J.F."/>
        </authorList>
    </citation>
    <scope>NUCLEOTIDE SEQUENCE [LARGE SCALE GENOMIC DNA]</scope>
</reference>